<accession>A0A0K2V6D9</accession>
<sequence>MYGFAAHCRMIPTGTFPSFWRSSILKFTRMSLRRIN</sequence>
<evidence type="ECO:0000313" key="1">
    <source>
        <dbReference type="EMBL" id="CDW46123.1"/>
    </source>
</evidence>
<proteinExistence type="predicted"/>
<reference evidence="1" key="1">
    <citation type="submission" date="2014-05" db="EMBL/GenBank/DDBJ databases">
        <authorList>
            <person name="Chronopoulou M."/>
        </authorList>
    </citation>
    <scope>NUCLEOTIDE SEQUENCE</scope>
    <source>
        <tissue evidence="1">Whole organism</tissue>
    </source>
</reference>
<dbReference type="EMBL" id="HACA01028762">
    <property type="protein sequence ID" value="CDW46123.1"/>
    <property type="molecule type" value="Transcribed_RNA"/>
</dbReference>
<name>A0A0K2V6D9_LEPSM</name>
<protein>
    <submittedName>
        <fullName evidence="1">Uncharacterized protein</fullName>
    </submittedName>
</protein>
<organism evidence="1">
    <name type="scientific">Lepeophtheirus salmonis</name>
    <name type="common">Salmon louse</name>
    <name type="synonym">Caligus salmonis</name>
    <dbReference type="NCBI Taxonomy" id="72036"/>
    <lineage>
        <taxon>Eukaryota</taxon>
        <taxon>Metazoa</taxon>
        <taxon>Ecdysozoa</taxon>
        <taxon>Arthropoda</taxon>
        <taxon>Crustacea</taxon>
        <taxon>Multicrustacea</taxon>
        <taxon>Hexanauplia</taxon>
        <taxon>Copepoda</taxon>
        <taxon>Siphonostomatoida</taxon>
        <taxon>Caligidae</taxon>
        <taxon>Lepeophtheirus</taxon>
    </lineage>
</organism>
<dbReference type="AlphaFoldDB" id="A0A0K2V6D9"/>